<dbReference type="InterPro" id="IPR029398">
    <property type="entry name" value="PolB_thumb"/>
</dbReference>
<dbReference type="InterPro" id="IPR002054">
    <property type="entry name" value="DNA-dir_DNA_pol_X"/>
</dbReference>
<dbReference type="GO" id="GO:0003677">
    <property type="term" value="F:DNA binding"/>
    <property type="evidence" value="ECO:0007669"/>
    <property type="project" value="InterPro"/>
</dbReference>
<evidence type="ECO:0000259" key="3">
    <source>
        <dbReference type="SMART" id="SM00483"/>
    </source>
</evidence>
<keyword evidence="2" id="KW-0548">Nucleotidyltransferase</keyword>
<sequence length="439" mass="50479">MLFFPQRISTCKNYLTKIKPHNLQFFRGLRFDKRKVDSIEQFSDGPNHKLLEHLLDCYKEEKVLRAKLQRFPALLTAIKSIHRLDYRLTLKHDIKSIPDVDSHAAARVMDYLSLKKVDRRKLIEEPSHSKKIDRKRNNILKQLQQVNGIGPIKAHILVNNGCESVEQLREERFLKLLPKPVGEMFKHEKTVSSAITRKDGERFLVSKDTLRENLSREFDIHLAGDTLSRLGHKKLNELDILLFHPSYTILPQVLSETRVHTKYKIPNIHPTSPGSLFKESISDPIKKSGLDIFTYSKSNDQWDGLMKINDNVIGRARIYLLPMASKAAGLLTFTGDPSFVQSCRQRARKLSLHLNEFGLWHDGNGAHKKARPQDEDSPAITWEPFVIPDEAALLQKLQITYVEPHQRNSTNSTNKGNHFSEKPPWHIAKILSPVLQEAV</sequence>
<name>A0AAV5AKI6_9AGAM</name>
<dbReference type="Pfam" id="PF14791">
    <property type="entry name" value="DNA_pol_B_thumb"/>
    <property type="match status" value="1"/>
</dbReference>
<dbReference type="Gene3D" id="1.10.150.20">
    <property type="entry name" value="5' to 3' exonuclease, C-terminal subdomain"/>
    <property type="match status" value="1"/>
</dbReference>
<dbReference type="GO" id="GO:0003887">
    <property type="term" value="F:DNA-directed DNA polymerase activity"/>
    <property type="evidence" value="ECO:0007669"/>
    <property type="project" value="InterPro"/>
</dbReference>
<dbReference type="SMART" id="SM00483">
    <property type="entry name" value="POLXc"/>
    <property type="match status" value="1"/>
</dbReference>
<evidence type="ECO:0000313" key="4">
    <source>
        <dbReference type="EMBL" id="GJJ13385.1"/>
    </source>
</evidence>
<dbReference type="PANTHER" id="PTHR11276:SF42">
    <property type="entry name" value="DNA POLYMERASE BETA"/>
    <property type="match status" value="1"/>
</dbReference>
<dbReference type="GO" id="GO:0006303">
    <property type="term" value="P:double-strand break repair via nonhomologous end joining"/>
    <property type="evidence" value="ECO:0007669"/>
    <property type="project" value="TreeGrafter"/>
</dbReference>
<feature type="domain" description="DNA-directed DNA polymerase X" evidence="3">
    <location>
        <begin position="47"/>
        <end position="408"/>
    </location>
</feature>
<organism evidence="4 5">
    <name type="scientific">Clathrus columnatus</name>
    <dbReference type="NCBI Taxonomy" id="1419009"/>
    <lineage>
        <taxon>Eukaryota</taxon>
        <taxon>Fungi</taxon>
        <taxon>Dikarya</taxon>
        <taxon>Basidiomycota</taxon>
        <taxon>Agaricomycotina</taxon>
        <taxon>Agaricomycetes</taxon>
        <taxon>Phallomycetidae</taxon>
        <taxon>Phallales</taxon>
        <taxon>Clathraceae</taxon>
        <taxon>Clathrus</taxon>
    </lineage>
</organism>
<dbReference type="InterPro" id="IPR037160">
    <property type="entry name" value="DNA_Pol_thumb_sf"/>
</dbReference>
<dbReference type="SUPFAM" id="SSF81301">
    <property type="entry name" value="Nucleotidyltransferase"/>
    <property type="match status" value="1"/>
</dbReference>
<keyword evidence="1" id="KW-0808">Transferase</keyword>
<dbReference type="Gene3D" id="3.30.210.10">
    <property type="entry name" value="DNA polymerase, thumb domain"/>
    <property type="match status" value="1"/>
</dbReference>
<comment type="caution">
    <text evidence="4">The sequence shown here is derived from an EMBL/GenBank/DDBJ whole genome shotgun (WGS) entry which is preliminary data.</text>
</comment>
<keyword evidence="5" id="KW-1185">Reference proteome</keyword>
<dbReference type="GO" id="GO:0006284">
    <property type="term" value="P:base-excision repair"/>
    <property type="evidence" value="ECO:0007669"/>
    <property type="project" value="TreeGrafter"/>
</dbReference>
<protein>
    <recommendedName>
        <fullName evidence="3">DNA-directed DNA polymerase X domain-containing protein</fullName>
    </recommendedName>
</protein>
<proteinExistence type="predicted"/>
<dbReference type="Proteomes" id="UP001050691">
    <property type="component" value="Unassembled WGS sequence"/>
</dbReference>
<evidence type="ECO:0000256" key="2">
    <source>
        <dbReference type="ARBA" id="ARBA00022695"/>
    </source>
</evidence>
<accession>A0AAV5AKI6</accession>
<dbReference type="PANTHER" id="PTHR11276">
    <property type="entry name" value="DNA POLYMERASE TYPE-X FAMILY MEMBER"/>
    <property type="match status" value="1"/>
</dbReference>
<dbReference type="AlphaFoldDB" id="A0AAV5AKI6"/>
<reference evidence="4" key="1">
    <citation type="submission" date="2021-10" db="EMBL/GenBank/DDBJ databases">
        <title>De novo Genome Assembly of Clathrus columnatus (Basidiomycota, Fungi) Using Illumina and Nanopore Sequence Data.</title>
        <authorList>
            <person name="Ogiso-Tanaka E."/>
            <person name="Itagaki H."/>
            <person name="Hosoya T."/>
            <person name="Hosaka K."/>
        </authorList>
    </citation>
    <scope>NUCLEOTIDE SEQUENCE</scope>
    <source>
        <strain evidence="4">MO-923</strain>
    </source>
</reference>
<dbReference type="EMBL" id="BPWL01000008">
    <property type="protein sequence ID" value="GJJ13385.1"/>
    <property type="molecule type" value="Genomic_DNA"/>
</dbReference>
<evidence type="ECO:0000256" key="1">
    <source>
        <dbReference type="ARBA" id="ARBA00022679"/>
    </source>
</evidence>
<dbReference type="GO" id="GO:0005634">
    <property type="term" value="C:nucleus"/>
    <property type="evidence" value="ECO:0007669"/>
    <property type="project" value="TreeGrafter"/>
</dbReference>
<dbReference type="InterPro" id="IPR022312">
    <property type="entry name" value="DNA_pol_X"/>
</dbReference>
<dbReference type="InterPro" id="IPR043519">
    <property type="entry name" value="NT_sf"/>
</dbReference>
<gene>
    <name evidence="4" type="ORF">Clacol_007639</name>
</gene>
<evidence type="ECO:0000313" key="5">
    <source>
        <dbReference type="Proteomes" id="UP001050691"/>
    </source>
</evidence>